<reference evidence="2 3" key="1">
    <citation type="submission" date="2014-04" db="EMBL/GenBank/DDBJ databases">
        <title>Evolutionary Origins and Diversification of the Mycorrhizal Mutualists.</title>
        <authorList>
            <consortium name="DOE Joint Genome Institute"/>
            <consortium name="Mycorrhizal Genomics Consortium"/>
            <person name="Kohler A."/>
            <person name="Kuo A."/>
            <person name="Nagy L.G."/>
            <person name="Floudas D."/>
            <person name="Copeland A."/>
            <person name="Barry K.W."/>
            <person name="Cichocki N."/>
            <person name="Veneault-Fourrey C."/>
            <person name="LaButti K."/>
            <person name="Lindquist E.A."/>
            <person name="Lipzen A."/>
            <person name="Lundell T."/>
            <person name="Morin E."/>
            <person name="Murat C."/>
            <person name="Riley R."/>
            <person name="Ohm R."/>
            <person name="Sun H."/>
            <person name="Tunlid A."/>
            <person name="Henrissat B."/>
            <person name="Grigoriev I.V."/>
            <person name="Hibbett D.S."/>
            <person name="Martin F."/>
        </authorList>
    </citation>
    <scope>NUCLEOTIDE SEQUENCE [LARGE SCALE GENOMIC DNA]</scope>
    <source>
        <strain evidence="2 3">FD-317 M1</strain>
    </source>
</reference>
<feature type="compositionally biased region" description="Basic residues" evidence="1">
    <location>
        <begin position="170"/>
        <end position="179"/>
    </location>
</feature>
<dbReference type="PANTHER" id="PTHR38846">
    <property type="entry name" value="C3H1-TYPE DOMAIN-CONTAINING PROTEIN"/>
    <property type="match status" value="1"/>
</dbReference>
<dbReference type="EMBL" id="KN834762">
    <property type="protein sequence ID" value="KIK64218.1"/>
    <property type="molecule type" value="Genomic_DNA"/>
</dbReference>
<sequence length="190" mass="21622">MAHISNPIETFFSQYPEYDYDPTRETMTQFQQLCRFKGWNRDPEDPEKKEALEGVRGAIAQQFNAFYGSDENDLNAWHNLYRVLRAEDIPDSVEVCKKDIRGIHVNIWDLVDYSLHGSSLPPKLFPTPEALAAYTRKSRKIYPRGNAKAGGLLRFLLRVIYGTYHEGQRKGKGKGKGKSKATSGHSGRQG</sequence>
<organism evidence="2 3">
    <name type="scientific">Collybiopsis luxurians FD-317 M1</name>
    <dbReference type="NCBI Taxonomy" id="944289"/>
    <lineage>
        <taxon>Eukaryota</taxon>
        <taxon>Fungi</taxon>
        <taxon>Dikarya</taxon>
        <taxon>Basidiomycota</taxon>
        <taxon>Agaricomycotina</taxon>
        <taxon>Agaricomycetes</taxon>
        <taxon>Agaricomycetidae</taxon>
        <taxon>Agaricales</taxon>
        <taxon>Marasmiineae</taxon>
        <taxon>Omphalotaceae</taxon>
        <taxon>Collybiopsis</taxon>
        <taxon>Collybiopsis luxurians</taxon>
    </lineage>
</organism>
<protein>
    <submittedName>
        <fullName evidence="2">Uncharacterized protein</fullName>
    </submittedName>
</protein>
<evidence type="ECO:0000313" key="2">
    <source>
        <dbReference type="EMBL" id="KIK64218.1"/>
    </source>
</evidence>
<dbReference type="HOGENOM" id="CLU_053382_2_2_1"/>
<feature type="region of interest" description="Disordered" evidence="1">
    <location>
        <begin position="167"/>
        <end position="190"/>
    </location>
</feature>
<keyword evidence="3" id="KW-1185">Reference proteome</keyword>
<proteinExistence type="predicted"/>
<name>A0A0D0D4C2_9AGAR</name>
<accession>A0A0D0D4C2</accession>
<dbReference type="Proteomes" id="UP000053593">
    <property type="component" value="Unassembled WGS sequence"/>
</dbReference>
<dbReference type="AlphaFoldDB" id="A0A0D0D4C2"/>
<gene>
    <name evidence="2" type="ORF">GYMLUDRAFT_196081</name>
</gene>
<evidence type="ECO:0000256" key="1">
    <source>
        <dbReference type="SAM" id="MobiDB-lite"/>
    </source>
</evidence>
<dbReference type="PANTHER" id="PTHR38846:SF1">
    <property type="entry name" value="C3H1-TYPE DOMAIN-CONTAINING PROTEIN"/>
    <property type="match status" value="1"/>
</dbReference>
<evidence type="ECO:0000313" key="3">
    <source>
        <dbReference type="Proteomes" id="UP000053593"/>
    </source>
</evidence>
<feature type="compositionally biased region" description="Low complexity" evidence="1">
    <location>
        <begin position="180"/>
        <end position="190"/>
    </location>
</feature>
<dbReference type="OrthoDB" id="6105938at2759"/>